<feature type="region of interest" description="Disordered" evidence="1">
    <location>
        <begin position="14"/>
        <end position="41"/>
    </location>
</feature>
<keyword evidence="3" id="KW-1185">Reference proteome</keyword>
<gene>
    <name evidence="2" type="ORF">BLA29_013220</name>
</gene>
<feature type="compositionally biased region" description="Acidic residues" evidence="1">
    <location>
        <begin position="18"/>
        <end position="28"/>
    </location>
</feature>
<comment type="caution">
    <text evidence="2">The sequence shown here is derived from an EMBL/GenBank/DDBJ whole genome shotgun (WGS) entry which is preliminary data.</text>
</comment>
<organism evidence="2 3">
    <name type="scientific">Euroglyphus maynei</name>
    <name type="common">Mayne's house dust mite</name>
    <dbReference type="NCBI Taxonomy" id="6958"/>
    <lineage>
        <taxon>Eukaryota</taxon>
        <taxon>Metazoa</taxon>
        <taxon>Ecdysozoa</taxon>
        <taxon>Arthropoda</taxon>
        <taxon>Chelicerata</taxon>
        <taxon>Arachnida</taxon>
        <taxon>Acari</taxon>
        <taxon>Acariformes</taxon>
        <taxon>Sarcoptiformes</taxon>
        <taxon>Astigmata</taxon>
        <taxon>Psoroptidia</taxon>
        <taxon>Analgoidea</taxon>
        <taxon>Pyroglyphidae</taxon>
        <taxon>Pyroglyphinae</taxon>
        <taxon>Euroglyphus</taxon>
    </lineage>
</organism>
<evidence type="ECO:0000256" key="1">
    <source>
        <dbReference type="SAM" id="MobiDB-lite"/>
    </source>
</evidence>
<reference evidence="2 3" key="1">
    <citation type="submission" date="2017-03" db="EMBL/GenBank/DDBJ databases">
        <title>Genome Survey of Euroglyphus maynei.</title>
        <authorList>
            <person name="Arlian L.G."/>
            <person name="Morgan M.S."/>
            <person name="Rider S.D."/>
        </authorList>
    </citation>
    <scope>NUCLEOTIDE SEQUENCE [LARGE SCALE GENOMIC DNA]</scope>
    <source>
        <strain evidence="2">Arlian Lab</strain>
        <tissue evidence="2">Whole body</tissue>
    </source>
</reference>
<protein>
    <submittedName>
        <fullName evidence="2">Uncharacterized protein</fullName>
    </submittedName>
</protein>
<evidence type="ECO:0000313" key="3">
    <source>
        <dbReference type="Proteomes" id="UP000194236"/>
    </source>
</evidence>
<dbReference type="EMBL" id="MUJZ01070649">
    <property type="protein sequence ID" value="OTF69419.1"/>
    <property type="molecule type" value="Genomic_DNA"/>
</dbReference>
<sequence>MEKYSLKNELTRKYLSTNDDDGDGDGDGDGQMQSSIRPDRLGGIQELIALVRKSNKKSVDSSNELARPQGQFNWITTSWSNCTIPCGGFGFKVFKDFTNHICRKLTFCFIIDPI</sequence>
<accession>A0A1Y3ALV9</accession>
<dbReference type="Proteomes" id="UP000194236">
    <property type="component" value="Unassembled WGS sequence"/>
</dbReference>
<dbReference type="AlphaFoldDB" id="A0A1Y3ALV9"/>
<name>A0A1Y3ALV9_EURMA</name>
<evidence type="ECO:0000313" key="2">
    <source>
        <dbReference type="EMBL" id="OTF69419.1"/>
    </source>
</evidence>
<proteinExistence type="predicted"/>